<proteinExistence type="predicted"/>
<evidence type="ECO:0000313" key="1">
    <source>
        <dbReference type="EMBL" id="NYR16632.1"/>
    </source>
</evidence>
<accession>A0A7L4PD84</accession>
<dbReference type="Proteomes" id="UP000554766">
    <property type="component" value="Unassembled WGS sequence"/>
</dbReference>
<organism evidence="1 2">
    <name type="scientific">Pyrobaculum arsenaticum</name>
    <dbReference type="NCBI Taxonomy" id="121277"/>
    <lineage>
        <taxon>Archaea</taxon>
        <taxon>Thermoproteota</taxon>
        <taxon>Thermoprotei</taxon>
        <taxon>Thermoproteales</taxon>
        <taxon>Thermoproteaceae</taxon>
        <taxon>Pyrobaculum</taxon>
    </lineage>
</organism>
<dbReference type="InterPro" id="IPR010985">
    <property type="entry name" value="Ribbon_hlx_hlx"/>
</dbReference>
<gene>
    <name evidence="1" type="ORF">HC235_11995</name>
</gene>
<dbReference type="AlphaFoldDB" id="A0A7L4PD84"/>
<keyword evidence="2" id="KW-1185">Reference proteome</keyword>
<protein>
    <submittedName>
        <fullName evidence="1">Ribbon-helix-helix protein, CopG family</fullName>
    </submittedName>
</protein>
<comment type="caution">
    <text evidence="1">The sequence shown here is derived from an EMBL/GenBank/DDBJ whole genome shotgun (WGS) entry which is preliminary data.</text>
</comment>
<dbReference type="OMA" id="PKPLYDK"/>
<dbReference type="SUPFAM" id="SSF47598">
    <property type="entry name" value="Ribbon-helix-helix"/>
    <property type="match status" value="1"/>
</dbReference>
<sequence>MTRRYTTISIPVSLYRQIEELIRGTGFASVSEFATYVLREVVALKKEKGAGPELTSEELEQLRKKLEALGYL</sequence>
<dbReference type="GeneID" id="5055016"/>
<dbReference type="GO" id="GO:0006355">
    <property type="term" value="P:regulation of DNA-templated transcription"/>
    <property type="evidence" value="ECO:0007669"/>
    <property type="project" value="InterPro"/>
</dbReference>
<reference evidence="1 2" key="1">
    <citation type="journal article" date="2020" name="Nat. Commun.">
        <title>The structures of two archaeal type IV pili illuminate evolutionary relationships.</title>
        <authorList>
            <person name="Wang F."/>
            <person name="Baquero D.P."/>
            <person name="Su Z."/>
            <person name="Beltran L.C."/>
            <person name="Prangishvili D."/>
            <person name="Krupovic M."/>
            <person name="Egelman E.H."/>
        </authorList>
    </citation>
    <scope>NUCLEOTIDE SEQUENCE [LARGE SCALE GENOMIC DNA]</scope>
    <source>
        <strain evidence="1 2">2GA</strain>
    </source>
</reference>
<dbReference type="RefSeq" id="WP_011899861.1">
    <property type="nucleotide sequence ID" value="NZ_JAAVJF010000007.1"/>
</dbReference>
<dbReference type="EMBL" id="JAAVJF010000007">
    <property type="protein sequence ID" value="NYR16632.1"/>
    <property type="molecule type" value="Genomic_DNA"/>
</dbReference>
<name>A0A7L4PD84_9CREN</name>
<evidence type="ECO:0000313" key="2">
    <source>
        <dbReference type="Proteomes" id="UP000554766"/>
    </source>
</evidence>